<dbReference type="Proteomes" id="UP001515480">
    <property type="component" value="Unassembled WGS sequence"/>
</dbReference>
<reference evidence="2 3" key="1">
    <citation type="journal article" date="2024" name="Science">
        <title>Giant polyketide synthase enzymes in the biosynthesis of giant marine polyether toxins.</title>
        <authorList>
            <person name="Fallon T.R."/>
            <person name="Shende V.V."/>
            <person name="Wierzbicki I.H."/>
            <person name="Pendleton A.L."/>
            <person name="Watervoot N.F."/>
            <person name="Auber R.P."/>
            <person name="Gonzalez D.J."/>
            <person name="Wisecaver J.H."/>
            <person name="Moore B.S."/>
        </authorList>
    </citation>
    <scope>NUCLEOTIDE SEQUENCE [LARGE SCALE GENOMIC DNA]</scope>
    <source>
        <strain evidence="2 3">12B1</strain>
    </source>
</reference>
<evidence type="ECO:0000313" key="2">
    <source>
        <dbReference type="EMBL" id="KAL1515186.1"/>
    </source>
</evidence>
<name>A0AB34J7M0_PRYPA</name>
<accession>A0AB34J7M0</accession>
<proteinExistence type="predicted"/>
<sequence length="145" mass="16118">MWFAKGVLVLQLTCRKAREGMEGEGFAMEMAAAAEEVVALVHAAKAMFEELQESACATDAGVQQRLLSLSEPLSARMAAVTRAAALLDGEGERADEPAPERSVEEYRRERDELAEEAHVKNRELRTQIDLMRQLLSDMQLMRVPS</sequence>
<feature type="region of interest" description="Disordered" evidence="1">
    <location>
        <begin position="87"/>
        <end position="111"/>
    </location>
</feature>
<comment type="caution">
    <text evidence="2">The sequence shown here is derived from an EMBL/GenBank/DDBJ whole genome shotgun (WGS) entry which is preliminary data.</text>
</comment>
<keyword evidence="3" id="KW-1185">Reference proteome</keyword>
<feature type="compositionally biased region" description="Basic and acidic residues" evidence="1">
    <location>
        <begin position="90"/>
        <end position="111"/>
    </location>
</feature>
<dbReference type="EMBL" id="JBGBPQ010000012">
    <property type="protein sequence ID" value="KAL1515186.1"/>
    <property type="molecule type" value="Genomic_DNA"/>
</dbReference>
<dbReference type="AlphaFoldDB" id="A0AB34J7M0"/>
<evidence type="ECO:0000256" key="1">
    <source>
        <dbReference type="SAM" id="MobiDB-lite"/>
    </source>
</evidence>
<organism evidence="2 3">
    <name type="scientific">Prymnesium parvum</name>
    <name type="common">Toxic golden alga</name>
    <dbReference type="NCBI Taxonomy" id="97485"/>
    <lineage>
        <taxon>Eukaryota</taxon>
        <taxon>Haptista</taxon>
        <taxon>Haptophyta</taxon>
        <taxon>Prymnesiophyceae</taxon>
        <taxon>Prymnesiales</taxon>
        <taxon>Prymnesiaceae</taxon>
        <taxon>Prymnesium</taxon>
    </lineage>
</organism>
<protein>
    <recommendedName>
        <fullName evidence="4">Mediator of RNA polymerase II transcription subunit 21</fullName>
    </recommendedName>
</protein>
<evidence type="ECO:0008006" key="4">
    <source>
        <dbReference type="Google" id="ProtNLM"/>
    </source>
</evidence>
<evidence type="ECO:0000313" key="3">
    <source>
        <dbReference type="Proteomes" id="UP001515480"/>
    </source>
</evidence>
<gene>
    <name evidence="2" type="ORF">AB1Y20_004247</name>
</gene>